<dbReference type="InterPro" id="IPR000858">
    <property type="entry name" value="S_locus_glycoprot_dom"/>
</dbReference>
<dbReference type="GO" id="GO:0005524">
    <property type="term" value="F:ATP binding"/>
    <property type="evidence" value="ECO:0007669"/>
    <property type="project" value="UniProtKB-UniRule"/>
</dbReference>
<dbReference type="PROSITE" id="PS50948">
    <property type="entry name" value="PAN"/>
    <property type="match status" value="1"/>
</dbReference>
<keyword evidence="14" id="KW-0325">Glycoprotein</keyword>
<feature type="signal peptide" evidence="20">
    <location>
        <begin position="1"/>
        <end position="22"/>
    </location>
</feature>
<keyword evidence="3" id="KW-0245">EGF-like domain</keyword>
<evidence type="ECO:0000259" key="21">
    <source>
        <dbReference type="PROSITE" id="PS50011"/>
    </source>
</evidence>
<evidence type="ECO:0000256" key="13">
    <source>
        <dbReference type="ARBA" id="ARBA00023170"/>
    </source>
</evidence>
<evidence type="ECO:0000256" key="5">
    <source>
        <dbReference type="ARBA" id="ARBA00022692"/>
    </source>
</evidence>
<dbReference type="SMART" id="SM00108">
    <property type="entry name" value="B_lectin"/>
    <property type="match status" value="1"/>
</dbReference>
<evidence type="ECO:0000256" key="15">
    <source>
        <dbReference type="ARBA" id="ARBA00047899"/>
    </source>
</evidence>
<dbReference type="OrthoDB" id="619632at2759"/>
<dbReference type="OMA" id="HLRNAEF"/>
<accession>A0A103XZ10</accession>
<dbReference type="PROSITE" id="PS00107">
    <property type="entry name" value="PROTEIN_KINASE_ATP"/>
    <property type="match status" value="1"/>
</dbReference>
<dbReference type="Gene3D" id="2.90.10.10">
    <property type="entry name" value="Bulb-type lectin domain"/>
    <property type="match status" value="1"/>
</dbReference>
<comment type="caution">
    <text evidence="24">The sequence shown here is derived from an EMBL/GenBank/DDBJ whole genome shotgun (WGS) entry which is preliminary data.</text>
</comment>
<keyword evidence="2 17" id="KW-0723">Serine/threonine-protein kinase</keyword>
<dbReference type="Pfam" id="PF00954">
    <property type="entry name" value="S_locus_glycop"/>
    <property type="match status" value="1"/>
</dbReference>
<feature type="domain" description="Apple" evidence="23">
    <location>
        <begin position="325"/>
        <end position="412"/>
    </location>
</feature>
<feature type="domain" description="Protein kinase" evidence="21">
    <location>
        <begin position="506"/>
        <end position="804"/>
    </location>
</feature>
<dbReference type="Pfam" id="PF00069">
    <property type="entry name" value="Pkinase"/>
    <property type="match status" value="1"/>
</dbReference>
<dbReference type="InterPro" id="IPR036426">
    <property type="entry name" value="Bulb-type_lectin_dom_sf"/>
</dbReference>
<dbReference type="Proteomes" id="UP000243975">
    <property type="component" value="Unassembled WGS sequence"/>
</dbReference>
<gene>
    <name evidence="24" type="ORF">Ccrd_022264</name>
</gene>
<keyword evidence="25" id="KW-1185">Reference proteome</keyword>
<evidence type="ECO:0000256" key="18">
    <source>
        <dbReference type="PROSITE-ProRule" id="PRU10141"/>
    </source>
</evidence>
<dbReference type="PROSITE" id="PS50011">
    <property type="entry name" value="PROTEIN_KINASE_DOM"/>
    <property type="match status" value="1"/>
</dbReference>
<dbReference type="GO" id="GO:0016020">
    <property type="term" value="C:membrane"/>
    <property type="evidence" value="ECO:0007669"/>
    <property type="project" value="UniProtKB-SubCell"/>
</dbReference>
<comment type="subcellular location">
    <subcellularLocation>
        <location evidence="1">Membrane</location>
        <topology evidence="1">Single-pass type I membrane protein</topology>
    </subcellularLocation>
</comment>
<dbReference type="InterPro" id="IPR001480">
    <property type="entry name" value="Bulb-type_lectin_dom"/>
</dbReference>
<feature type="binding site" evidence="18">
    <location>
        <position position="534"/>
    </location>
    <ligand>
        <name>ATP</name>
        <dbReference type="ChEBI" id="CHEBI:30616"/>
    </ligand>
</feature>
<evidence type="ECO:0000256" key="17">
    <source>
        <dbReference type="PIRNR" id="PIRNR000641"/>
    </source>
</evidence>
<dbReference type="Gene3D" id="3.30.200.20">
    <property type="entry name" value="Phosphorylase Kinase, domain 1"/>
    <property type="match status" value="1"/>
</dbReference>
<feature type="domain" description="Bulb-type lectin" evidence="22">
    <location>
        <begin position="29"/>
        <end position="149"/>
    </location>
</feature>
<keyword evidence="9 17" id="KW-0067">ATP-binding</keyword>
<keyword evidence="7 17" id="KW-0547">Nucleotide-binding</keyword>
<dbReference type="InterPro" id="IPR024171">
    <property type="entry name" value="SRK-like_kinase"/>
</dbReference>
<dbReference type="GO" id="GO:0106310">
    <property type="term" value="F:protein serine kinase activity"/>
    <property type="evidence" value="ECO:0007669"/>
    <property type="project" value="RHEA"/>
</dbReference>
<dbReference type="Gene3D" id="1.10.510.10">
    <property type="entry name" value="Transferase(Phosphotransferase) domain 1"/>
    <property type="match status" value="1"/>
</dbReference>
<dbReference type="SUPFAM" id="SSF51110">
    <property type="entry name" value="alpha-D-mannose-specific plant lectins"/>
    <property type="match status" value="1"/>
</dbReference>
<evidence type="ECO:0000256" key="11">
    <source>
        <dbReference type="ARBA" id="ARBA00023136"/>
    </source>
</evidence>
<dbReference type="InterPro" id="IPR000719">
    <property type="entry name" value="Prot_kinase_dom"/>
</dbReference>
<proteinExistence type="inferred from homology"/>
<keyword evidence="13" id="KW-0675">Receptor</keyword>
<keyword evidence="8 17" id="KW-0418">Kinase</keyword>
<evidence type="ECO:0000256" key="10">
    <source>
        <dbReference type="ARBA" id="ARBA00022989"/>
    </source>
</evidence>
<dbReference type="InterPro" id="IPR003609">
    <property type="entry name" value="Pan_app"/>
</dbReference>
<keyword evidence="12" id="KW-1015">Disulfide bond</keyword>
<dbReference type="PANTHER" id="PTHR47974">
    <property type="entry name" value="OS07G0415500 PROTEIN"/>
    <property type="match status" value="1"/>
</dbReference>
<protein>
    <recommendedName>
        <fullName evidence="17">Receptor-like serine/threonine-protein kinase</fullName>
        <ecNumber evidence="17">2.7.11.1</ecNumber>
    </recommendedName>
</protein>
<keyword evidence="10 19" id="KW-1133">Transmembrane helix</keyword>
<evidence type="ECO:0000256" key="4">
    <source>
        <dbReference type="ARBA" id="ARBA00022679"/>
    </source>
</evidence>
<evidence type="ECO:0000313" key="24">
    <source>
        <dbReference type="EMBL" id="KVH99501.1"/>
    </source>
</evidence>
<evidence type="ECO:0000256" key="16">
    <source>
        <dbReference type="ARBA" id="ARBA00048679"/>
    </source>
</evidence>
<evidence type="ECO:0000256" key="1">
    <source>
        <dbReference type="ARBA" id="ARBA00004479"/>
    </source>
</evidence>
<feature type="chain" id="PRO_5007119216" description="Receptor-like serine/threonine-protein kinase" evidence="20">
    <location>
        <begin position="23"/>
        <end position="811"/>
    </location>
</feature>
<evidence type="ECO:0000256" key="3">
    <source>
        <dbReference type="ARBA" id="ARBA00022536"/>
    </source>
</evidence>
<dbReference type="PANTHER" id="PTHR47974:SF3">
    <property type="entry name" value="RECEPTOR-LIKE SERINE_THREONINE-PROTEIN KINASE"/>
    <property type="match status" value="1"/>
</dbReference>
<dbReference type="Pfam" id="PF01453">
    <property type="entry name" value="B_lectin"/>
    <property type="match status" value="1"/>
</dbReference>
<dbReference type="GO" id="GO:0048544">
    <property type="term" value="P:recognition of pollen"/>
    <property type="evidence" value="ECO:0007669"/>
    <property type="project" value="InterPro"/>
</dbReference>
<dbReference type="CDD" id="cd00028">
    <property type="entry name" value="B_lectin"/>
    <property type="match status" value="1"/>
</dbReference>
<dbReference type="Pfam" id="PF08276">
    <property type="entry name" value="PAN_2"/>
    <property type="match status" value="1"/>
</dbReference>
<name>A0A103XZ10_CYNCS</name>
<keyword evidence="5 19" id="KW-0812">Transmembrane</keyword>
<dbReference type="CDD" id="cd01098">
    <property type="entry name" value="PAN_AP_plant"/>
    <property type="match status" value="1"/>
</dbReference>
<comment type="catalytic activity">
    <reaction evidence="15 17">
        <text>L-threonyl-[protein] + ATP = O-phospho-L-threonyl-[protein] + ADP + H(+)</text>
        <dbReference type="Rhea" id="RHEA:46608"/>
        <dbReference type="Rhea" id="RHEA-COMP:11060"/>
        <dbReference type="Rhea" id="RHEA-COMP:11605"/>
        <dbReference type="ChEBI" id="CHEBI:15378"/>
        <dbReference type="ChEBI" id="CHEBI:30013"/>
        <dbReference type="ChEBI" id="CHEBI:30616"/>
        <dbReference type="ChEBI" id="CHEBI:61977"/>
        <dbReference type="ChEBI" id="CHEBI:456216"/>
        <dbReference type="EC" id="2.7.11.1"/>
    </reaction>
</comment>
<evidence type="ECO:0000256" key="8">
    <source>
        <dbReference type="ARBA" id="ARBA00022777"/>
    </source>
</evidence>
<dbReference type="InterPro" id="IPR008271">
    <property type="entry name" value="Ser/Thr_kinase_AS"/>
</dbReference>
<keyword evidence="6 20" id="KW-0732">Signal</keyword>
<dbReference type="SUPFAM" id="SSF56112">
    <property type="entry name" value="Protein kinase-like (PK-like)"/>
    <property type="match status" value="1"/>
</dbReference>
<evidence type="ECO:0000256" key="12">
    <source>
        <dbReference type="ARBA" id="ARBA00023157"/>
    </source>
</evidence>
<dbReference type="CDD" id="cd14066">
    <property type="entry name" value="STKc_IRAK"/>
    <property type="match status" value="1"/>
</dbReference>
<dbReference type="EC" id="2.7.11.1" evidence="17"/>
<evidence type="ECO:0000256" key="20">
    <source>
        <dbReference type="SAM" id="SignalP"/>
    </source>
</evidence>
<dbReference type="Gene3D" id="3.50.4.10">
    <property type="entry name" value="Hepatocyte Growth Factor"/>
    <property type="match status" value="1"/>
</dbReference>
<evidence type="ECO:0000313" key="25">
    <source>
        <dbReference type="Proteomes" id="UP000243975"/>
    </source>
</evidence>
<comment type="similarity">
    <text evidence="17">Belongs to the protein kinase superfamily. Ser/Thr protein kinase family.</text>
</comment>
<dbReference type="PROSITE" id="PS50927">
    <property type="entry name" value="BULB_LECTIN"/>
    <property type="match status" value="1"/>
</dbReference>
<evidence type="ECO:0000256" key="19">
    <source>
        <dbReference type="SAM" id="Phobius"/>
    </source>
</evidence>
<evidence type="ECO:0000256" key="9">
    <source>
        <dbReference type="ARBA" id="ARBA00022840"/>
    </source>
</evidence>
<dbReference type="PROSITE" id="PS00108">
    <property type="entry name" value="PROTEIN_KINASE_ST"/>
    <property type="match status" value="1"/>
</dbReference>
<evidence type="ECO:0000256" key="6">
    <source>
        <dbReference type="ARBA" id="ARBA00022729"/>
    </source>
</evidence>
<dbReference type="SUPFAM" id="SSF57414">
    <property type="entry name" value="Hairpin loop containing domain-like"/>
    <property type="match status" value="1"/>
</dbReference>
<evidence type="ECO:0000259" key="23">
    <source>
        <dbReference type="PROSITE" id="PS50948"/>
    </source>
</evidence>
<dbReference type="GO" id="GO:0004674">
    <property type="term" value="F:protein serine/threonine kinase activity"/>
    <property type="evidence" value="ECO:0007669"/>
    <property type="project" value="UniProtKB-KW"/>
</dbReference>
<keyword evidence="11 19" id="KW-0472">Membrane</keyword>
<dbReference type="SMART" id="SM00220">
    <property type="entry name" value="S_TKc"/>
    <property type="match status" value="1"/>
</dbReference>
<evidence type="ECO:0000256" key="2">
    <source>
        <dbReference type="ARBA" id="ARBA00022527"/>
    </source>
</evidence>
<dbReference type="EMBL" id="LEKV01003480">
    <property type="protein sequence ID" value="KVH99501.1"/>
    <property type="molecule type" value="Genomic_DNA"/>
</dbReference>
<dbReference type="SMART" id="SM00473">
    <property type="entry name" value="PAN_AP"/>
    <property type="match status" value="1"/>
</dbReference>
<comment type="catalytic activity">
    <reaction evidence="16 17">
        <text>L-seryl-[protein] + ATP = O-phospho-L-seryl-[protein] + ADP + H(+)</text>
        <dbReference type="Rhea" id="RHEA:17989"/>
        <dbReference type="Rhea" id="RHEA-COMP:9863"/>
        <dbReference type="Rhea" id="RHEA-COMP:11604"/>
        <dbReference type="ChEBI" id="CHEBI:15378"/>
        <dbReference type="ChEBI" id="CHEBI:29999"/>
        <dbReference type="ChEBI" id="CHEBI:30616"/>
        <dbReference type="ChEBI" id="CHEBI:83421"/>
        <dbReference type="ChEBI" id="CHEBI:456216"/>
        <dbReference type="EC" id="2.7.11.1"/>
    </reaction>
</comment>
<dbReference type="Gramene" id="KVH99501">
    <property type="protein sequence ID" value="KVH99501"/>
    <property type="gene ID" value="Ccrd_022264"/>
</dbReference>
<sequence length="811" mass="92471">MHFPFLFLSSLIIISYFPHVATAPSSPNVLTQGSSLFVENDDLLVSSNGVFAAGFHPVGENAYCFAIWFSKPMSDGNLTLVWMANRDKPVNGKRSKFSLWKTGNLVLTDAGRHVWRTETISTNSQLKLLDSGNLVLIQPDDQSYLWQSFSFPTDTILSNQRFTRDLVLVSSRSSTNLSSGFYKLYFDDDNVIRLVYDSYEITSVYWPKPWLRPWDAMRSTFNNSRFALLDSKGQFKSTDNLTFITTDYGQIHHRRMTLDVDGNVRVYTLNKGSWTVSWQAISKMCSIHGICGPNSLCTYSFESGRRCTCMHGYKAKNHTDLSFGCEPIIKLTGHRENYEFIRLPHVEFYGYDSIYLENSTFKECHDICLNGSNCKAFQFTFRKNNFECYIKSLLFNGYYLGGPFVTYLKLSKEHVLSFDQKVANKTSLNCSSSTIILKRTYVTKQANGSLKFMLKFSIIFGVIESMFLFVFFFYINRKAPGATTQYLALTTGSRRFTYNEIKKASNNFREEIGRGGGGIVYKGILPDTRKVAIKQLHEAGQGEAEFLAEMSIIGKINHMHLTETYGFCAEGKHRILVYEYMENGSLAWNLHTNQLNWQKRIAIATGVAKGLAYLHEDCLEWVLHCDVKPQNILLDADYNPKVADFGLSKLFNRGATQDSIFSTIRGTRGYMAPEWVFDLQITSKVDVYSYGMVVLEMITGRSPTCDQASNHSQRAEQKPLVSWVREKVQEANGSLTESQMVELLDPTMRAEYEKDQMENLLKVAEYEKDQMENLLKVALQCVQEDKDARPTMSQVVKMLLHQQIRDSGETS</sequence>
<dbReference type="InterPro" id="IPR011009">
    <property type="entry name" value="Kinase-like_dom_sf"/>
</dbReference>
<reference evidence="24 25" key="1">
    <citation type="journal article" date="2016" name="Sci. Rep.">
        <title>The genome sequence of the outbreeding globe artichoke constructed de novo incorporating a phase-aware low-pass sequencing strategy of F1 progeny.</title>
        <authorList>
            <person name="Scaglione D."/>
            <person name="Reyes-Chin-Wo S."/>
            <person name="Acquadro A."/>
            <person name="Froenicke L."/>
            <person name="Portis E."/>
            <person name="Beitel C."/>
            <person name="Tirone M."/>
            <person name="Mauro R."/>
            <person name="Lo Monaco A."/>
            <person name="Mauromicale G."/>
            <person name="Faccioli P."/>
            <person name="Cattivelli L."/>
            <person name="Rieseberg L."/>
            <person name="Michelmore R."/>
            <person name="Lanteri S."/>
        </authorList>
    </citation>
    <scope>NUCLEOTIDE SEQUENCE [LARGE SCALE GENOMIC DNA]</scope>
    <source>
        <strain evidence="24">2C</strain>
    </source>
</reference>
<feature type="transmembrane region" description="Helical" evidence="19">
    <location>
        <begin position="452"/>
        <end position="475"/>
    </location>
</feature>
<dbReference type="FunFam" id="3.30.200.20:FF:000059">
    <property type="entry name" value="S-receptor-like serine/threonine-protein kinase"/>
    <property type="match status" value="1"/>
</dbReference>
<keyword evidence="4 17" id="KW-0808">Transferase</keyword>
<dbReference type="AlphaFoldDB" id="A0A103XZ10"/>
<evidence type="ECO:0000256" key="7">
    <source>
        <dbReference type="ARBA" id="ARBA00022741"/>
    </source>
</evidence>
<evidence type="ECO:0000259" key="22">
    <source>
        <dbReference type="PROSITE" id="PS50927"/>
    </source>
</evidence>
<organism evidence="24 25">
    <name type="scientific">Cynara cardunculus var. scolymus</name>
    <name type="common">Globe artichoke</name>
    <name type="synonym">Cynara scolymus</name>
    <dbReference type="NCBI Taxonomy" id="59895"/>
    <lineage>
        <taxon>Eukaryota</taxon>
        <taxon>Viridiplantae</taxon>
        <taxon>Streptophyta</taxon>
        <taxon>Embryophyta</taxon>
        <taxon>Tracheophyta</taxon>
        <taxon>Spermatophyta</taxon>
        <taxon>Magnoliopsida</taxon>
        <taxon>eudicotyledons</taxon>
        <taxon>Gunneridae</taxon>
        <taxon>Pentapetalae</taxon>
        <taxon>asterids</taxon>
        <taxon>campanulids</taxon>
        <taxon>Asterales</taxon>
        <taxon>Asteraceae</taxon>
        <taxon>Carduoideae</taxon>
        <taxon>Cardueae</taxon>
        <taxon>Carduinae</taxon>
        <taxon>Cynara</taxon>
    </lineage>
</organism>
<dbReference type="FunFam" id="1.10.510.10:FF:000537">
    <property type="entry name" value="Putative receptor-like protein kinase"/>
    <property type="match status" value="1"/>
</dbReference>
<dbReference type="PIRSF" id="PIRSF000641">
    <property type="entry name" value="SRK"/>
    <property type="match status" value="1"/>
</dbReference>
<dbReference type="InterPro" id="IPR017441">
    <property type="entry name" value="Protein_kinase_ATP_BS"/>
</dbReference>
<evidence type="ECO:0000256" key="14">
    <source>
        <dbReference type="ARBA" id="ARBA00023180"/>
    </source>
</evidence>